<dbReference type="EMBL" id="JACHLC010000001">
    <property type="protein sequence ID" value="MBB6370621.1"/>
    <property type="molecule type" value="Genomic_DNA"/>
</dbReference>
<sequence>MKAQNYKNHRKFYPPHHFIYLPILILLEIYGIYKIWDDTEHQLTWILFSIVIFLLFYLAFMTRQHYALGLQNRIIKLEFKQRYFEISGQRSDEITDKLRFDQIAALRFAYDDEFKELLYRAIHENISGDEIKRSIKNWRADQERV</sequence>
<protein>
    <submittedName>
        <fullName evidence="2">Uncharacterized protein</fullName>
    </submittedName>
</protein>
<comment type="caution">
    <text evidence="2">The sequence shown here is derived from an EMBL/GenBank/DDBJ whole genome shotgun (WGS) entry which is preliminary data.</text>
</comment>
<dbReference type="Proteomes" id="UP000589738">
    <property type="component" value="Unassembled WGS sequence"/>
</dbReference>
<keyword evidence="3" id="KW-1185">Reference proteome</keyword>
<proteinExistence type="predicted"/>
<evidence type="ECO:0000313" key="3">
    <source>
        <dbReference type="Proteomes" id="UP000589738"/>
    </source>
</evidence>
<reference evidence="2 3" key="1">
    <citation type="submission" date="2020-08" db="EMBL/GenBank/DDBJ databases">
        <title>Functional genomics of gut bacteria from endangered species of beetles.</title>
        <authorList>
            <person name="Carlos-Shanley C."/>
        </authorList>
    </citation>
    <scope>NUCLEOTIDE SEQUENCE [LARGE SCALE GENOMIC DNA]</scope>
    <source>
        <strain evidence="2 3">S00136</strain>
    </source>
</reference>
<dbReference type="AlphaFoldDB" id="A0A841N7E5"/>
<feature type="transmembrane region" description="Helical" evidence="1">
    <location>
        <begin position="42"/>
        <end position="60"/>
    </location>
</feature>
<gene>
    <name evidence="2" type="ORF">HNP36_001674</name>
</gene>
<accession>A0A841N7E5</accession>
<dbReference type="RefSeq" id="WP_184158544.1">
    <property type="nucleotide sequence ID" value="NZ_JACHLC010000001.1"/>
</dbReference>
<dbReference type="InterPro" id="IPR045385">
    <property type="entry name" value="DUF6526"/>
</dbReference>
<organism evidence="2 3">
    <name type="scientific">Chryseobacterium shigense</name>
    <dbReference type="NCBI Taxonomy" id="297244"/>
    <lineage>
        <taxon>Bacteria</taxon>
        <taxon>Pseudomonadati</taxon>
        <taxon>Bacteroidota</taxon>
        <taxon>Flavobacteriia</taxon>
        <taxon>Flavobacteriales</taxon>
        <taxon>Weeksellaceae</taxon>
        <taxon>Chryseobacterium group</taxon>
        <taxon>Chryseobacterium</taxon>
    </lineage>
</organism>
<dbReference type="Pfam" id="PF20136">
    <property type="entry name" value="DUF6526"/>
    <property type="match status" value="1"/>
</dbReference>
<keyword evidence="1" id="KW-0472">Membrane</keyword>
<name>A0A841N7E5_9FLAO</name>
<evidence type="ECO:0000256" key="1">
    <source>
        <dbReference type="SAM" id="Phobius"/>
    </source>
</evidence>
<feature type="transmembrane region" description="Helical" evidence="1">
    <location>
        <begin position="18"/>
        <end position="36"/>
    </location>
</feature>
<keyword evidence="1" id="KW-1133">Transmembrane helix</keyword>
<keyword evidence="1" id="KW-0812">Transmembrane</keyword>
<evidence type="ECO:0000313" key="2">
    <source>
        <dbReference type="EMBL" id="MBB6370621.1"/>
    </source>
</evidence>